<dbReference type="RefSeq" id="XP_044651751.1">
    <property type="nucleotide sequence ID" value="XM_044795816.1"/>
</dbReference>
<accession>A0A9P3C6D9</accession>
<evidence type="ECO:0000313" key="1">
    <source>
        <dbReference type="EMBL" id="GIZ37264.1"/>
    </source>
</evidence>
<comment type="caution">
    <text evidence="1">The sequence shown here is derived from an EMBL/GenBank/DDBJ whole genome shotgun (WGS) entry which is preliminary data.</text>
</comment>
<dbReference type="EMBL" id="BOLY01000001">
    <property type="protein sequence ID" value="GIZ37264.1"/>
    <property type="molecule type" value="Genomic_DNA"/>
</dbReference>
<gene>
    <name evidence="1" type="ORF">CKM354_000071700</name>
</gene>
<name>A0A9P3C6D9_9PEZI</name>
<protein>
    <submittedName>
        <fullName evidence="1">Uncharacterized protein</fullName>
    </submittedName>
</protein>
<sequence length="74" mass="8745">MHKVPRRHIGGKKHETTKRTLEVRIVPRARLSRARTVHLQHLLLSWNQLPRLYRHGAMECLMCWHEGIDVCPSC</sequence>
<keyword evidence="2" id="KW-1185">Reference proteome</keyword>
<dbReference type="Proteomes" id="UP000825890">
    <property type="component" value="Unassembled WGS sequence"/>
</dbReference>
<organism evidence="1 2">
    <name type="scientific">Cercospora kikuchii</name>
    <dbReference type="NCBI Taxonomy" id="84275"/>
    <lineage>
        <taxon>Eukaryota</taxon>
        <taxon>Fungi</taxon>
        <taxon>Dikarya</taxon>
        <taxon>Ascomycota</taxon>
        <taxon>Pezizomycotina</taxon>
        <taxon>Dothideomycetes</taxon>
        <taxon>Dothideomycetidae</taxon>
        <taxon>Mycosphaerellales</taxon>
        <taxon>Mycosphaerellaceae</taxon>
        <taxon>Cercospora</taxon>
    </lineage>
</organism>
<proteinExistence type="predicted"/>
<dbReference type="AlphaFoldDB" id="A0A9P3C6D9"/>
<reference evidence="1 2" key="1">
    <citation type="submission" date="2021-01" db="EMBL/GenBank/DDBJ databases">
        <title>Cercospora kikuchii MAFF 305040 whole genome shotgun sequence.</title>
        <authorList>
            <person name="Kashiwa T."/>
            <person name="Suzuki T."/>
        </authorList>
    </citation>
    <scope>NUCLEOTIDE SEQUENCE [LARGE SCALE GENOMIC DNA]</scope>
    <source>
        <strain evidence="1 2">MAFF 305040</strain>
    </source>
</reference>
<evidence type="ECO:0000313" key="2">
    <source>
        <dbReference type="Proteomes" id="UP000825890"/>
    </source>
</evidence>
<dbReference type="GeneID" id="68286292"/>